<keyword evidence="3" id="KW-1185">Reference proteome</keyword>
<evidence type="ECO:0000313" key="2">
    <source>
        <dbReference type="EMBL" id="KAK8962872.1"/>
    </source>
</evidence>
<dbReference type="EMBL" id="JBBWWR010000008">
    <property type="protein sequence ID" value="KAK8962872.1"/>
    <property type="molecule type" value="Genomic_DNA"/>
</dbReference>
<accession>A0ABR2MG74</accession>
<evidence type="ECO:0000256" key="1">
    <source>
        <dbReference type="SAM" id="MobiDB-lite"/>
    </source>
</evidence>
<feature type="compositionally biased region" description="Basic and acidic residues" evidence="1">
    <location>
        <begin position="103"/>
        <end position="112"/>
    </location>
</feature>
<feature type="compositionally biased region" description="Basic and acidic residues" evidence="1">
    <location>
        <begin position="127"/>
        <end position="145"/>
    </location>
</feature>
<feature type="region of interest" description="Disordered" evidence="1">
    <location>
        <begin position="69"/>
        <end position="171"/>
    </location>
</feature>
<dbReference type="Proteomes" id="UP001412067">
    <property type="component" value="Unassembled WGS sequence"/>
</dbReference>
<proteinExistence type="predicted"/>
<protein>
    <submittedName>
        <fullName evidence="2">Uncharacterized protein</fullName>
    </submittedName>
</protein>
<feature type="compositionally biased region" description="Basic and acidic residues" evidence="1">
    <location>
        <begin position="10"/>
        <end position="22"/>
    </location>
</feature>
<reference evidence="2 3" key="1">
    <citation type="journal article" date="2022" name="Nat. Plants">
        <title>Genomes of leafy and leafless Platanthera orchids illuminate the evolution of mycoheterotrophy.</title>
        <authorList>
            <person name="Li M.H."/>
            <person name="Liu K.W."/>
            <person name="Li Z."/>
            <person name="Lu H.C."/>
            <person name="Ye Q.L."/>
            <person name="Zhang D."/>
            <person name="Wang J.Y."/>
            <person name="Li Y.F."/>
            <person name="Zhong Z.M."/>
            <person name="Liu X."/>
            <person name="Yu X."/>
            <person name="Liu D.K."/>
            <person name="Tu X.D."/>
            <person name="Liu B."/>
            <person name="Hao Y."/>
            <person name="Liao X.Y."/>
            <person name="Jiang Y.T."/>
            <person name="Sun W.H."/>
            <person name="Chen J."/>
            <person name="Chen Y.Q."/>
            <person name="Ai Y."/>
            <person name="Zhai J.W."/>
            <person name="Wu S.S."/>
            <person name="Zhou Z."/>
            <person name="Hsiao Y.Y."/>
            <person name="Wu W.L."/>
            <person name="Chen Y.Y."/>
            <person name="Lin Y.F."/>
            <person name="Hsu J.L."/>
            <person name="Li C.Y."/>
            <person name="Wang Z.W."/>
            <person name="Zhao X."/>
            <person name="Zhong W.Y."/>
            <person name="Ma X.K."/>
            <person name="Ma L."/>
            <person name="Huang J."/>
            <person name="Chen G.Z."/>
            <person name="Huang M.Z."/>
            <person name="Huang L."/>
            <person name="Peng D.H."/>
            <person name="Luo Y.B."/>
            <person name="Zou S.Q."/>
            <person name="Chen S.P."/>
            <person name="Lan S."/>
            <person name="Tsai W.C."/>
            <person name="Van de Peer Y."/>
            <person name="Liu Z.J."/>
        </authorList>
    </citation>
    <scope>NUCLEOTIDE SEQUENCE [LARGE SCALE GENOMIC DNA]</scope>
    <source>
        <strain evidence="2">Lor288</strain>
    </source>
</reference>
<organism evidence="2 3">
    <name type="scientific">Platanthera guangdongensis</name>
    <dbReference type="NCBI Taxonomy" id="2320717"/>
    <lineage>
        <taxon>Eukaryota</taxon>
        <taxon>Viridiplantae</taxon>
        <taxon>Streptophyta</taxon>
        <taxon>Embryophyta</taxon>
        <taxon>Tracheophyta</taxon>
        <taxon>Spermatophyta</taxon>
        <taxon>Magnoliopsida</taxon>
        <taxon>Liliopsida</taxon>
        <taxon>Asparagales</taxon>
        <taxon>Orchidaceae</taxon>
        <taxon>Orchidoideae</taxon>
        <taxon>Orchideae</taxon>
        <taxon>Orchidinae</taxon>
        <taxon>Platanthera</taxon>
    </lineage>
</organism>
<sequence>MLGYVQEGPSKFRDSPKEKDNINSKFKKSNGLPPAKLSAFALSDARNHPVLIHCKQRQVFCLGIESASSSAASGSRRAGASPPCSRSTRGLPSTSVIAPVEDLPEKTYRGRTESIAGEKTYQRRRGRLPEPGRRSRTGRKMEGASRDFSSVPKMTKTDRVGLAQLQRLQKQ</sequence>
<feature type="compositionally biased region" description="Low complexity" evidence="1">
    <location>
        <begin position="69"/>
        <end position="81"/>
    </location>
</feature>
<name>A0ABR2MG74_9ASPA</name>
<evidence type="ECO:0000313" key="3">
    <source>
        <dbReference type="Proteomes" id="UP001412067"/>
    </source>
</evidence>
<gene>
    <name evidence="2" type="ORF">KSP40_PGU002546</name>
</gene>
<feature type="region of interest" description="Disordered" evidence="1">
    <location>
        <begin position="1"/>
        <end position="34"/>
    </location>
</feature>
<feature type="compositionally biased region" description="Polar residues" evidence="1">
    <location>
        <begin position="84"/>
        <end position="96"/>
    </location>
</feature>
<comment type="caution">
    <text evidence="2">The sequence shown here is derived from an EMBL/GenBank/DDBJ whole genome shotgun (WGS) entry which is preliminary data.</text>
</comment>